<accession>A0A6G1FC02</accession>
<reference evidence="11 12" key="1">
    <citation type="submission" date="2019-11" db="EMBL/GenBank/DDBJ databases">
        <title>Whole genome sequence of Oryza granulata.</title>
        <authorList>
            <person name="Li W."/>
        </authorList>
    </citation>
    <scope>NUCLEOTIDE SEQUENCE [LARGE SCALE GENOMIC DNA]</scope>
    <source>
        <strain evidence="12">cv. Menghai</strain>
        <tissue evidence="11">Leaf</tissue>
    </source>
</reference>
<dbReference type="AlphaFoldDB" id="A0A6G1FC02"/>
<dbReference type="EC" id="2.3.2.27" evidence="2"/>
<feature type="domain" description="RING-type" evidence="10">
    <location>
        <begin position="90"/>
        <end position="132"/>
    </location>
</feature>
<feature type="chain" id="PRO_5026263721" description="RING-type E3 ubiquitin transferase" evidence="9">
    <location>
        <begin position="21"/>
        <end position="162"/>
    </location>
</feature>
<evidence type="ECO:0000256" key="5">
    <source>
        <dbReference type="ARBA" id="ARBA00022833"/>
    </source>
</evidence>
<evidence type="ECO:0000256" key="1">
    <source>
        <dbReference type="ARBA" id="ARBA00000900"/>
    </source>
</evidence>
<evidence type="ECO:0000256" key="3">
    <source>
        <dbReference type="ARBA" id="ARBA00022723"/>
    </source>
</evidence>
<dbReference type="PANTHER" id="PTHR14155">
    <property type="entry name" value="RING FINGER DOMAIN-CONTAINING"/>
    <property type="match status" value="1"/>
</dbReference>
<dbReference type="SMART" id="SM00184">
    <property type="entry name" value="RING"/>
    <property type="match status" value="1"/>
</dbReference>
<feature type="compositionally biased region" description="Low complexity" evidence="8">
    <location>
        <begin position="145"/>
        <end position="162"/>
    </location>
</feature>
<keyword evidence="3" id="KW-0479">Metal-binding</keyword>
<dbReference type="GO" id="GO:0061630">
    <property type="term" value="F:ubiquitin protein ligase activity"/>
    <property type="evidence" value="ECO:0007669"/>
    <property type="project" value="UniProtKB-EC"/>
</dbReference>
<dbReference type="FunFam" id="3.30.40.10:FF:000672">
    <property type="entry name" value="E3 ubiquitin-protein ligase ATL41"/>
    <property type="match status" value="1"/>
</dbReference>
<dbReference type="Proteomes" id="UP000479710">
    <property type="component" value="Unassembled WGS sequence"/>
</dbReference>
<protein>
    <recommendedName>
        <fullName evidence="2">RING-type E3 ubiquitin transferase</fullName>
        <ecNumber evidence="2">2.3.2.27</ecNumber>
    </recommendedName>
</protein>
<evidence type="ECO:0000256" key="6">
    <source>
        <dbReference type="ARBA" id="ARBA00024209"/>
    </source>
</evidence>
<evidence type="ECO:0000313" key="12">
    <source>
        <dbReference type="Proteomes" id="UP000479710"/>
    </source>
</evidence>
<dbReference type="OrthoDB" id="8062037at2759"/>
<dbReference type="EMBL" id="SPHZ02000001">
    <property type="protein sequence ID" value="KAF0934476.1"/>
    <property type="molecule type" value="Genomic_DNA"/>
</dbReference>
<evidence type="ECO:0000256" key="4">
    <source>
        <dbReference type="ARBA" id="ARBA00022771"/>
    </source>
</evidence>
<evidence type="ECO:0000256" key="8">
    <source>
        <dbReference type="SAM" id="MobiDB-lite"/>
    </source>
</evidence>
<evidence type="ECO:0000256" key="2">
    <source>
        <dbReference type="ARBA" id="ARBA00012483"/>
    </source>
</evidence>
<proteinExistence type="inferred from homology"/>
<dbReference type="PANTHER" id="PTHR14155:SF629">
    <property type="entry name" value="RING-TYPE DOMAIN-CONTAINING PROTEIN"/>
    <property type="match status" value="1"/>
</dbReference>
<keyword evidence="9" id="KW-0732">Signal</keyword>
<dbReference type="InterPro" id="IPR013083">
    <property type="entry name" value="Znf_RING/FYVE/PHD"/>
</dbReference>
<dbReference type="InterPro" id="IPR053238">
    <property type="entry name" value="RING-H2_zinc_finger"/>
</dbReference>
<feature type="signal peptide" evidence="9">
    <location>
        <begin position="1"/>
        <end position="20"/>
    </location>
</feature>
<feature type="region of interest" description="Disordered" evidence="8">
    <location>
        <begin position="142"/>
        <end position="162"/>
    </location>
</feature>
<keyword evidence="4 7" id="KW-0863">Zinc-finger</keyword>
<organism evidence="11 12">
    <name type="scientific">Oryza meyeriana var. granulata</name>
    <dbReference type="NCBI Taxonomy" id="110450"/>
    <lineage>
        <taxon>Eukaryota</taxon>
        <taxon>Viridiplantae</taxon>
        <taxon>Streptophyta</taxon>
        <taxon>Embryophyta</taxon>
        <taxon>Tracheophyta</taxon>
        <taxon>Spermatophyta</taxon>
        <taxon>Magnoliopsida</taxon>
        <taxon>Liliopsida</taxon>
        <taxon>Poales</taxon>
        <taxon>Poaceae</taxon>
        <taxon>BOP clade</taxon>
        <taxon>Oryzoideae</taxon>
        <taxon>Oryzeae</taxon>
        <taxon>Oryzinae</taxon>
        <taxon>Oryza</taxon>
        <taxon>Oryza meyeriana</taxon>
    </lineage>
</organism>
<sequence>MPNAFVFAGLVLVAFGVADCLAPARWCGGTTTRAGEQYDATAAGGIPPGASVFGLEKAAVDALPTFAYASGGAGSTQGGGDLEAGNGEPCSVCLEDLHAGEMVRQLPACKHLYHVECINMWLHSHRTCPMCRYDLSPPREVTAKEAAAAETAPPADDTLPPV</sequence>
<dbReference type="Gene3D" id="3.30.40.10">
    <property type="entry name" value="Zinc/RING finger domain, C3HC4 (zinc finger)"/>
    <property type="match status" value="1"/>
</dbReference>
<dbReference type="Pfam" id="PF13639">
    <property type="entry name" value="zf-RING_2"/>
    <property type="match status" value="1"/>
</dbReference>
<comment type="catalytic activity">
    <reaction evidence="1">
        <text>S-ubiquitinyl-[E2 ubiquitin-conjugating enzyme]-L-cysteine + [acceptor protein]-L-lysine = [E2 ubiquitin-conjugating enzyme]-L-cysteine + N(6)-ubiquitinyl-[acceptor protein]-L-lysine.</text>
        <dbReference type="EC" id="2.3.2.27"/>
    </reaction>
</comment>
<gene>
    <name evidence="11" type="ORF">E2562_025553</name>
</gene>
<name>A0A6G1FC02_9ORYZ</name>
<dbReference type="PROSITE" id="PS50089">
    <property type="entry name" value="ZF_RING_2"/>
    <property type="match status" value="1"/>
</dbReference>
<evidence type="ECO:0000313" key="11">
    <source>
        <dbReference type="EMBL" id="KAF0934476.1"/>
    </source>
</evidence>
<comment type="similarity">
    <text evidence="6">Belongs to the RING-type zinc finger family. ATL subfamily.</text>
</comment>
<dbReference type="SUPFAM" id="SSF57850">
    <property type="entry name" value="RING/U-box"/>
    <property type="match status" value="1"/>
</dbReference>
<keyword evidence="5" id="KW-0862">Zinc</keyword>
<evidence type="ECO:0000256" key="9">
    <source>
        <dbReference type="SAM" id="SignalP"/>
    </source>
</evidence>
<dbReference type="InterPro" id="IPR001841">
    <property type="entry name" value="Znf_RING"/>
</dbReference>
<dbReference type="CDD" id="cd16461">
    <property type="entry name" value="RING-H2_EL5-like"/>
    <property type="match status" value="1"/>
</dbReference>
<evidence type="ECO:0000259" key="10">
    <source>
        <dbReference type="PROSITE" id="PS50089"/>
    </source>
</evidence>
<keyword evidence="12" id="KW-1185">Reference proteome</keyword>
<dbReference type="GO" id="GO:0008270">
    <property type="term" value="F:zinc ion binding"/>
    <property type="evidence" value="ECO:0007669"/>
    <property type="project" value="UniProtKB-KW"/>
</dbReference>
<evidence type="ECO:0000256" key="7">
    <source>
        <dbReference type="PROSITE-ProRule" id="PRU00175"/>
    </source>
</evidence>
<comment type="caution">
    <text evidence="11">The sequence shown here is derived from an EMBL/GenBank/DDBJ whole genome shotgun (WGS) entry which is preliminary data.</text>
</comment>